<organism evidence="3 4">
    <name type="scientific">Phytophthora lilii</name>
    <dbReference type="NCBI Taxonomy" id="2077276"/>
    <lineage>
        <taxon>Eukaryota</taxon>
        <taxon>Sar</taxon>
        <taxon>Stramenopiles</taxon>
        <taxon>Oomycota</taxon>
        <taxon>Peronosporomycetes</taxon>
        <taxon>Peronosporales</taxon>
        <taxon>Peronosporaceae</taxon>
        <taxon>Phytophthora</taxon>
    </lineage>
</organism>
<dbReference type="InterPro" id="IPR043502">
    <property type="entry name" value="DNA/RNA_pol_sf"/>
</dbReference>
<dbReference type="Pfam" id="PF17921">
    <property type="entry name" value="Integrase_H2C2"/>
    <property type="match status" value="1"/>
</dbReference>
<dbReference type="PANTHER" id="PTHR37984">
    <property type="entry name" value="PROTEIN CBG26694"/>
    <property type="match status" value="1"/>
</dbReference>
<evidence type="ECO:0000256" key="1">
    <source>
        <dbReference type="ARBA" id="ARBA00023268"/>
    </source>
</evidence>
<feature type="domain" description="Integrase catalytic" evidence="2">
    <location>
        <begin position="265"/>
        <end position="426"/>
    </location>
</feature>
<accession>A0A9W6U6H6</accession>
<dbReference type="PANTHER" id="PTHR37984:SF5">
    <property type="entry name" value="PROTEIN NYNRIN-LIKE"/>
    <property type="match status" value="1"/>
</dbReference>
<dbReference type="OrthoDB" id="103811at2759"/>
<evidence type="ECO:0000313" key="3">
    <source>
        <dbReference type="EMBL" id="GMF29931.1"/>
    </source>
</evidence>
<dbReference type="InterPro" id="IPR041577">
    <property type="entry name" value="RT_RNaseH_2"/>
</dbReference>
<dbReference type="PROSITE" id="PS50994">
    <property type="entry name" value="INTEGRASE"/>
    <property type="match status" value="1"/>
</dbReference>
<dbReference type="EMBL" id="BSXW01000805">
    <property type="protein sequence ID" value="GMF29931.1"/>
    <property type="molecule type" value="Genomic_DNA"/>
</dbReference>
<dbReference type="InterPro" id="IPR050951">
    <property type="entry name" value="Retrovirus_Pol_polyprotein"/>
</dbReference>
<name>A0A9W6U6H6_9STRA</name>
<protein>
    <submittedName>
        <fullName evidence="3">Unnamed protein product</fullName>
    </submittedName>
</protein>
<dbReference type="Pfam" id="PF17919">
    <property type="entry name" value="RT_RNaseH_2"/>
    <property type="match status" value="1"/>
</dbReference>
<dbReference type="GO" id="GO:0003824">
    <property type="term" value="F:catalytic activity"/>
    <property type="evidence" value="ECO:0007669"/>
    <property type="project" value="UniProtKB-KW"/>
</dbReference>
<evidence type="ECO:0000313" key="4">
    <source>
        <dbReference type="Proteomes" id="UP001165083"/>
    </source>
</evidence>
<dbReference type="Proteomes" id="UP001165083">
    <property type="component" value="Unassembled WGS sequence"/>
</dbReference>
<dbReference type="SUPFAM" id="SSF53098">
    <property type="entry name" value="Ribonuclease H-like"/>
    <property type="match status" value="1"/>
</dbReference>
<dbReference type="Gene3D" id="3.30.70.270">
    <property type="match status" value="1"/>
</dbReference>
<dbReference type="InterPro" id="IPR012337">
    <property type="entry name" value="RNaseH-like_sf"/>
</dbReference>
<dbReference type="GO" id="GO:0015074">
    <property type="term" value="P:DNA integration"/>
    <property type="evidence" value="ECO:0007669"/>
    <property type="project" value="InterPro"/>
</dbReference>
<comment type="caution">
    <text evidence="3">The sequence shown here is derived from an EMBL/GenBank/DDBJ whole genome shotgun (WGS) entry which is preliminary data.</text>
</comment>
<proteinExistence type="predicted"/>
<dbReference type="InterPro" id="IPR001584">
    <property type="entry name" value="Integrase_cat-core"/>
</dbReference>
<dbReference type="InterPro" id="IPR043128">
    <property type="entry name" value="Rev_trsase/Diguanyl_cyclase"/>
</dbReference>
<keyword evidence="4" id="KW-1185">Reference proteome</keyword>
<dbReference type="AlphaFoldDB" id="A0A9W6U6H6"/>
<gene>
    <name evidence="3" type="ORF">Plil01_001274200</name>
</gene>
<dbReference type="InterPro" id="IPR036397">
    <property type="entry name" value="RNaseH_sf"/>
</dbReference>
<sequence length="642" mass="73092">MVPNKSALTSRLNRLTSKNVPFIWTPEDAEAFRSIKAALARNVWLAFPDYSRTFHVFADASGRQTGVVEILKEYRTMLLGFPVIIHTDHKTFYIRKKTLEAVVGGVSTLSRAHPRVAEYRADAFSRLRYDFVKQVTEEELLAVDDGEVPIDGSVMKRYQQEDDTCKQIIARLEKHTADPDYSMRPALGVVLLHHRKRVLVPEALRKNLVEMYHDYLLHPGTEKQYRSMSTFWWPGMEAAVAKYVKSCMACKRAKLHGGQQQHGHLPPTPMSNTDRPFDVVHVDLVGPFPRNYYCLTAIEQQFRWLEVILQKGKTSAVTALSFERVWLCRYPRPKLVVHDQGSEFTGDEFQLLLSSMVITDKPITAKNPQVNAICERVHLEIINIIRVRPDLNDQLEVALDYSAYAIRASYHSVLRASPAQLLFGEDIITGQLHFANWNFLSKQRFMAIMQDNERENMARLQHFYRVGDHVMLRIPTRERKKTDPVSKGPFDIMAVYDKGNVLLDTGTTEEIVVLVFIFLRPGINLPASLSSRLSALRTIVRLAVRSFLQLLPEVVDSSFDYLFYSRVRSACSRQIVHAADKLSMLRRPVAVEMEGHIHYGQVTAIDGANMTVDSNGREDVVPSSQASPVPPIVALLLHHAEF</sequence>
<dbReference type="GO" id="GO:0003676">
    <property type="term" value="F:nucleic acid binding"/>
    <property type="evidence" value="ECO:0007669"/>
    <property type="project" value="InterPro"/>
</dbReference>
<evidence type="ECO:0000259" key="2">
    <source>
        <dbReference type="PROSITE" id="PS50994"/>
    </source>
</evidence>
<dbReference type="InterPro" id="IPR041588">
    <property type="entry name" value="Integrase_H2C2"/>
</dbReference>
<dbReference type="SUPFAM" id="SSF56672">
    <property type="entry name" value="DNA/RNA polymerases"/>
    <property type="match status" value="1"/>
</dbReference>
<keyword evidence="1" id="KW-0511">Multifunctional enzyme</keyword>
<reference evidence="3" key="1">
    <citation type="submission" date="2023-04" db="EMBL/GenBank/DDBJ databases">
        <title>Phytophthora lilii NBRC 32176.</title>
        <authorList>
            <person name="Ichikawa N."/>
            <person name="Sato H."/>
            <person name="Tonouchi N."/>
        </authorList>
    </citation>
    <scope>NUCLEOTIDE SEQUENCE</scope>
    <source>
        <strain evidence="3">NBRC 32176</strain>
    </source>
</reference>
<dbReference type="Gene3D" id="3.30.420.10">
    <property type="entry name" value="Ribonuclease H-like superfamily/Ribonuclease H"/>
    <property type="match status" value="1"/>
</dbReference>
<dbReference type="Gene3D" id="1.10.340.70">
    <property type="match status" value="1"/>
</dbReference>